<keyword evidence="1" id="KW-0812">Transmembrane</keyword>
<proteinExistence type="predicted"/>
<feature type="transmembrane region" description="Helical" evidence="1">
    <location>
        <begin position="102"/>
        <end position="118"/>
    </location>
</feature>
<name>A0A4U8UI81_STECR</name>
<accession>A0A4U8UI81</accession>
<evidence type="ECO:0000256" key="1">
    <source>
        <dbReference type="SAM" id="Phobius"/>
    </source>
</evidence>
<comment type="caution">
    <text evidence="2">The sequence shown here is derived from an EMBL/GenBank/DDBJ whole genome shotgun (WGS) entry which is preliminary data.</text>
</comment>
<evidence type="ECO:0000313" key="3">
    <source>
        <dbReference type="Proteomes" id="UP000298663"/>
    </source>
</evidence>
<keyword evidence="1" id="KW-0472">Membrane</keyword>
<dbReference type="AlphaFoldDB" id="A0A4U8UI81"/>
<sequence>MLYRYKTMSSLDFSNIALIEDPFKTSGPNSFVTSTPYPVRSRFIDSPNPRIRSRKISGPRSYKSRIQEEIENDAEELERLINMQMSVRANDRQMHPLLQKHMALFFLAPIVLLVFLFFVTPESIYSALESMFSAYFIALVMYLSEFEL</sequence>
<evidence type="ECO:0000313" key="2">
    <source>
        <dbReference type="EMBL" id="TMS32680.1"/>
    </source>
</evidence>
<dbReference type="Proteomes" id="UP000298663">
    <property type="component" value="Unassembled WGS sequence"/>
</dbReference>
<reference evidence="2 3" key="2">
    <citation type="journal article" date="2019" name="G3 (Bethesda)">
        <title>Hybrid Assembly of the Genome of the Entomopathogenic Nematode Steinernema carpocapsae Identifies the X-Chromosome.</title>
        <authorList>
            <person name="Serra L."/>
            <person name="Macchietto M."/>
            <person name="Macias-Munoz A."/>
            <person name="McGill C.J."/>
            <person name="Rodriguez I.M."/>
            <person name="Rodriguez B."/>
            <person name="Murad R."/>
            <person name="Mortazavi A."/>
        </authorList>
    </citation>
    <scope>NUCLEOTIDE SEQUENCE [LARGE SCALE GENOMIC DNA]</scope>
    <source>
        <strain evidence="2 3">ALL</strain>
    </source>
</reference>
<organism evidence="2 3">
    <name type="scientific">Steinernema carpocapsae</name>
    <name type="common">Entomopathogenic nematode</name>
    <dbReference type="NCBI Taxonomy" id="34508"/>
    <lineage>
        <taxon>Eukaryota</taxon>
        <taxon>Metazoa</taxon>
        <taxon>Ecdysozoa</taxon>
        <taxon>Nematoda</taxon>
        <taxon>Chromadorea</taxon>
        <taxon>Rhabditida</taxon>
        <taxon>Tylenchina</taxon>
        <taxon>Panagrolaimomorpha</taxon>
        <taxon>Strongyloidoidea</taxon>
        <taxon>Steinernematidae</taxon>
        <taxon>Steinernema</taxon>
    </lineage>
</organism>
<feature type="transmembrane region" description="Helical" evidence="1">
    <location>
        <begin position="124"/>
        <end position="143"/>
    </location>
</feature>
<gene>
    <name evidence="2" type="ORF">L596_000489</name>
</gene>
<protein>
    <submittedName>
        <fullName evidence="2">Uncharacterized protein</fullName>
    </submittedName>
</protein>
<keyword evidence="1" id="KW-1133">Transmembrane helix</keyword>
<dbReference type="EMBL" id="AZBU02000001">
    <property type="protein sequence ID" value="TMS32680.1"/>
    <property type="molecule type" value="Genomic_DNA"/>
</dbReference>
<keyword evidence="3" id="KW-1185">Reference proteome</keyword>
<reference evidence="2 3" key="1">
    <citation type="journal article" date="2015" name="Genome Biol.">
        <title>Comparative genomics of Steinernema reveals deeply conserved gene regulatory networks.</title>
        <authorList>
            <person name="Dillman A.R."/>
            <person name="Macchietto M."/>
            <person name="Porter C.F."/>
            <person name="Rogers A."/>
            <person name="Williams B."/>
            <person name="Antoshechkin I."/>
            <person name="Lee M.M."/>
            <person name="Goodwin Z."/>
            <person name="Lu X."/>
            <person name="Lewis E.E."/>
            <person name="Goodrich-Blair H."/>
            <person name="Stock S.P."/>
            <person name="Adams B.J."/>
            <person name="Sternberg P.W."/>
            <person name="Mortazavi A."/>
        </authorList>
    </citation>
    <scope>NUCLEOTIDE SEQUENCE [LARGE SCALE GENOMIC DNA]</scope>
    <source>
        <strain evidence="2 3">ALL</strain>
    </source>
</reference>